<protein>
    <submittedName>
        <fullName evidence="6">tRNA isopentenyltransferase</fullName>
    </submittedName>
</protein>
<dbReference type="HAMAP" id="MF_00185">
    <property type="entry name" value="IPP_trans"/>
    <property type="match status" value="1"/>
</dbReference>
<dbReference type="GO" id="GO:0005739">
    <property type="term" value="C:mitochondrion"/>
    <property type="evidence" value="ECO:0007669"/>
    <property type="project" value="TreeGrafter"/>
</dbReference>
<dbReference type="GO" id="GO:0005524">
    <property type="term" value="F:ATP binding"/>
    <property type="evidence" value="ECO:0007669"/>
    <property type="project" value="UniProtKB-KW"/>
</dbReference>
<sequence length="523" mass="58050">MKMKALSHPLVAIMGTTGVGKSQLAVELALRLSSSLRRKTGIINADAMQTYSGLDIITNKISAEEMRGVPHHLMGFKQPGDDITIAHWIRDAVGLIHSIHAEGGIPIVVGGTSYWLQHLLLQTKLPSLQTTAGSSLQGSGNIAVQMSDELHAAISNLTKEALELWEDLPEIAPANDDETSMRLHSLLVALDPHMAERWHWRDARKVLRNLWVMKESGHTATDLFWKQEQEGVPQPRFPSLVFWLYSRPEQLEPRLDTRVDQMLKSGLLSEIVSMREIAAKLSTETGRDLQTMYTSGIFQSIGFKEFEPYLSSTPPSPALFDEGVEATKHATKGYAKGQIGWIRNKMMPGVLAAKAARGPIDVFVLDATDLEKWNDEVRDVAVDLSMKFIAGEPLPEPTSLSVVAEELLPTLKAAPSPLAIIARNRKVTCAICTEFSHSLKQYTDGTEWEKHVRGRVHRNRKAAKARREDPEWIGNVKMRERREARERADAEAKASESGTEGSGEEVGSHEVHEGELGEMFGNR</sequence>
<evidence type="ECO:0000313" key="7">
    <source>
        <dbReference type="Proteomes" id="UP000076842"/>
    </source>
</evidence>
<keyword evidence="4" id="KW-0067">ATP-binding</keyword>
<dbReference type="InterPro" id="IPR018022">
    <property type="entry name" value="IPT"/>
</dbReference>
<keyword evidence="7" id="KW-1185">Reference proteome</keyword>
<feature type="compositionally biased region" description="Basic and acidic residues" evidence="5">
    <location>
        <begin position="506"/>
        <end position="515"/>
    </location>
</feature>
<comment type="similarity">
    <text evidence="1">Belongs to the IPP transferase family.</text>
</comment>
<dbReference type="Pfam" id="PF01715">
    <property type="entry name" value="IPPT"/>
    <property type="match status" value="1"/>
</dbReference>
<feature type="compositionally biased region" description="Basic and acidic residues" evidence="5">
    <location>
        <begin position="479"/>
        <end position="494"/>
    </location>
</feature>
<evidence type="ECO:0000256" key="1">
    <source>
        <dbReference type="ARBA" id="ARBA00005842"/>
    </source>
</evidence>
<dbReference type="STRING" id="1353952.A0A165FLS7"/>
<proteinExistence type="inferred from homology"/>
<evidence type="ECO:0000313" key="6">
    <source>
        <dbReference type="EMBL" id="KZT56926.1"/>
    </source>
</evidence>
<feature type="region of interest" description="Disordered" evidence="5">
    <location>
        <begin position="479"/>
        <end position="523"/>
    </location>
</feature>
<gene>
    <name evidence="6" type="ORF">CALCODRAFT_297224</name>
</gene>
<name>A0A165FLS7_9BASI</name>
<dbReference type="GO" id="GO:0006400">
    <property type="term" value="P:tRNA modification"/>
    <property type="evidence" value="ECO:0007669"/>
    <property type="project" value="TreeGrafter"/>
</dbReference>
<dbReference type="SUPFAM" id="SSF52540">
    <property type="entry name" value="P-loop containing nucleoside triphosphate hydrolases"/>
    <property type="match status" value="1"/>
</dbReference>
<dbReference type="InterPro" id="IPR039657">
    <property type="entry name" value="Dimethylallyltransferase"/>
</dbReference>
<dbReference type="AlphaFoldDB" id="A0A165FLS7"/>
<dbReference type="EMBL" id="KV423970">
    <property type="protein sequence ID" value="KZT56926.1"/>
    <property type="molecule type" value="Genomic_DNA"/>
</dbReference>
<dbReference type="GO" id="GO:0052381">
    <property type="term" value="F:tRNA dimethylallyltransferase activity"/>
    <property type="evidence" value="ECO:0007669"/>
    <property type="project" value="InterPro"/>
</dbReference>
<dbReference type="Proteomes" id="UP000076842">
    <property type="component" value="Unassembled WGS sequence"/>
</dbReference>
<evidence type="ECO:0000256" key="2">
    <source>
        <dbReference type="ARBA" id="ARBA00022679"/>
    </source>
</evidence>
<evidence type="ECO:0000256" key="5">
    <source>
        <dbReference type="SAM" id="MobiDB-lite"/>
    </source>
</evidence>
<dbReference type="OrthoDB" id="775260at2759"/>
<dbReference type="Gene3D" id="1.10.20.140">
    <property type="match status" value="1"/>
</dbReference>
<evidence type="ECO:0000256" key="3">
    <source>
        <dbReference type="ARBA" id="ARBA00022741"/>
    </source>
</evidence>
<dbReference type="PANTHER" id="PTHR11088">
    <property type="entry name" value="TRNA DIMETHYLALLYLTRANSFERASE"/>
    <property type="match status" value="1"/>
</dbReference>
<accession>A0A165FLS7</accession>
<dbReference type="FunCoup" id="A0A165FLS7">
    <property type="interactions" value="460"/>
</dbReference>
<dbReference type="InterPro" id="IPR027417">
    <property type="entry name" value="P-loop_NTPase"/>
</dbReference>
<keyword evidence="2 6" id="KW-0808">Transferase</keyword>
<organism evidence="6 7">
    <name type="scientific">Calocera cornea HHB12733</name>
    <dbReference type="NCBI Taxonomy" id="1353952"/>
    <lineage>
        <taxon>Eukaryota</taxon>
        <taxon>Fungi</taxon>
        <taxon>Dikarya</taxon>
        <taxon>Basidiomycota</taxon>
        <taxon>Agaricomycotina</taxon>
        <taxon>Dacrymycetes</taxon>
        <taxon>Dacrymycetales</taxon>
        <taxon>Dacrymycetaceae</taxon>
        <taxon>Calocera</taxon>
    </lineage>
</organism>
<dbReference type="Gene3D" id="3.40.50.300">
    <property type="entry name" value="P-loop containing nucleotide triphosphate hydrolases"/>
    <property type="match status" value="1"/>
</dbReference>
<evidence type="ECO:0000256" key="4">
    <source>
        <dbReference type="ARBA" id="ARBA00022840"/>
    </source>
</evidence>
<dbReference type="InParanoid" id="A0A165FLS7"/>
<keyword evidence="3" id="KW-0547">Nucleotide-binding</keyword>
<dbReference type="PANTHER" id="PTHR11088:SF89">
    <property type="entry name" value="TRNA DIMETHYLALLYLTRANSFERASE"/>
    <property type="match status" value="1"/>
</dbReference>
<reference evidence="6 7" key="1">
    <citation type="journal article" date="2016" name="Mol. Biol. Evol.">
        <title>Comparative Genomics of Early-Diverging Mushroom-Forming Fungi Provides Insights into the Origins of Lignocellulose Decay Capabilities.</title>
        <authorList>
            <person name="Nagy L.G."/>
            <person name="Riley R."/>
            <person name="Tritt A."/>
            <person name="Adam C."/>
            <person name="Daum C."/>
            <person name="Floudas D."/>
            <person name="Sun H."/>
            <person name="Yadav J.S."/>
            <person name="Pangilinan J."/>
            <person name="Larsson K.H."/>
            <person name="Matsuura K."/>
            <person name="Barry K."/>
            <person name="Labutti K."/>
            <person name="Kuo R."/>
            <person name="Ohm R.A."/>
            <person name="Bhattacharya S.S."/>
            <person name="Shirouzu T."/>
            <person name="Yoshinaga Y."/>
            <person name="Martin F.M."/>
            <person name="Grigoriev I.V."/>
            <person name="Hibbett D.S."/>
        </authorList>
    </citation>
    <scope>NUCLEOTIDE SEQUENCE [LARGE SCALE GENOMIC DNA]</scope>
    <source>
        <strain evidence="6 7">HHB12733</strain>
    </source>
</reference>